<dbReference type="GO" id="GO:0048471">
    <property type="term" value="C:perinuclear region of cytoplasm"/>
    <property type="evidence" value="ECO:0007669"/>
    <property type="project" value="TreeGrafter"/>
</dbReference>
<protein>
    <submittedName>
        <fullName evidence="1">Uncharacterized protein</fullName>
    </submittedName>
</protein>
<gene>
    <name evidence="1" type="ORF">AMON00008_LOCUS10018</name>
</gene>
<dbReference type="SMART" id="SM00368">
    <property type="entry name" value="LRR_RI"/>
    <property type="match status" value="5"/>
</dbReference>
<dbReference type="Gene3D" id="3.80.10.10">
    <property type="entry name" value="Ribonuclease Inhibitor"/>
    <property type="match status" value="1"/>
</dbReference>
<dbReference type="Pfam" id="PF13516">
    <property type="entry name" value="LRR_6"/>
    <property type="match status" value="4"/>
</dbReference>
<reference evidence="1" key="1">
    <citation type="submission" date="2021-01" db="EMBL/GenBank/DDBJ databases">
        <authorList>
            <person name="Corre E."/>
            <person name="Pelletier E."/>
            <person name="Niang G."/>
            <person name="Scheremetjew M."/>
            <person name="Finn R."/>
            <person name="Kale V."/>
            <person name="Holt S."/>
            <person name="Cochrane G."/>
            <person name="Meng A."/>
            <person name="Brown T."/>
            <person name="Cohen L."/>
        </authorList>
    </citation>
    <scope>NUCLEOTIDE SEQUENCE</scope>
    <source>
        <strain evidence="1">CCMP3105</strain>
    </source>
</reference>
<dbReference type="AlphaFoldDB" id="A0A7S4Q3E6"/>
<dbReference type="GO" id="GO:0005634">
    <property type="term" value="C:nucleus"/>
    <property type="evidence" value="ECO:0007669"/>
    <property type="project" value="TreeGrafter"/>
</dbReference>
<dbReference type="GO" id="GO:0006913">
    <property type="term" value="P:nucleocytoplasmic transport"/>
    <property type="evidence" value="ECO:0007669"/>
    <property type="project" value="TreeGrafter"/>
</dbReference>
<dbReference type="SUPFAM" id="SSF52047">
    <property type="entry name" value="RNI-like"/>
    <property type="match status" value="1"/>
</dbReference>
<dbReference type="GO" id="GO:0005829">
    <property type="term" value="C:cytosol"/>
    <property type="evidence" value="ECO:0007669"/>
    <property type="project" value="TreeGrafter"/>
</dbReference>
<accession>A0A7S4Q3E6</accession>
<sequence length="378" mass="41151">MAGEPELDNVKEEIPTGLEAVSLNGVGYMDNKFTAELAAVINSEDAPIEWEFEHALFFDEDRSFSRKQGLEEELEYGSVVSRMPNVVSFTIKHNRYARYAHAGLTLDPGDGKGLPHGFGVRMSPLGLSNANGGLFEKSNYKALEDEITISLRWGQVEVYRNKRLVEVLGQAPAGCVSMHAKIFMREPDLQVYLLRTATCCRVRELDLSRNRIEDPGAGSLAEVIAKDTTLVTKLDLSLNRICDEGAVQLAEALGSKACRVTDLNLSHNTIGDIGARALADALEKESCPVTCLHLTDNDIGDKGCIRLAEALGEETCSVTNVNLSLNRIESAGFVALAQALERDTCSVTDVSVAHNRPEKAATKRLAQAFAKTLRLNAA</sequence>
<dbReference type="GO" id="GO:0031267">
    <property type="term" value="F:small GTPase binding"/>
    <property type="evidence" value="ECO:0007669"/>
    <property type="project" value="TreeGrafter"/>
</dbReference>
<dbReference type="InterPro" id="IPR027038">
    <property type="entry name" value="RanGap"/>
</dbReference>
<name>A0A7S4Q3E6_9DINO</name>
<dbReference type="InterPro" id="IPR001611">
    <property type="entry name" value="Leu-rich_rpt"/>
</dbReference>
<dbReference type="InterPro" id="IPR032675">
    <property type="entry name" value="LRR_dom_sf"/>
</dbReference>
<organism evidence="1">
    <name type="scientific">Alexandrium monilatum</name>
    <dbReference type="NCBI Taxonomy" id="311494"/>
    <lineage>
        <taxon>Eukaryota</taxon>
        <taxon>Sar</taxon>
        <taxon>Alveolata</taxon>
        <taxon>Dinophyceae</taxon>
        <taxon>Gonyaulacales</taxon>
        <taxon>Pyrocystaceae</taxon>
        <taxon>Alexandrium</taxon>
    </lineage>
</organism>
<dbReference type="EMBL" id="HBNR01015323">
    <property type="protein sequence ID" value="CAE4570399.1"/>
    <property type="molecule type" value="Transcribed_RNA"/>
</dbReference>
<dbReference type="PANTHER" id="PTHR24113">
    <property type="entry name" value="RAN GTPASE-ACTIVATING PROTEIN 1"/>
    <property type="match status" value="1"/>
</dbReference>
<proteinExistence type="predicted"/>
<dbReference type="PANTHER" id="PTHR24113:SF15">
    <property type="entry name" value="NACHT DOMAIN-CONTAINING PROTEIN"/>
    <property type="match status" value="1"/>
</dbReference>
<evidence type="ECO:0000313" key="1">
    <source>
        <dbReference type="EMBL" id="CAE4570399.1"/>
    </source>
</evidence>
<dbReference type="GO" id="GO:0005096">
    <property type="term" value="F:GTPase activator activity"/>
    <property type="evidence" value="ECO:0007669"/>
    <property type="project" value="InterPro"/>
</dbReference>